<accession>U2KWP5</accession>
<dbReference type="Proteomes" id="UP000016662">
    <property type="component" value="Unassembled WGS sequence"/>
</dbReference>
<dbReference type="AlphaFoldDB" id="U2KWP5"/>
<sequence length="164" mass="19312">MNRICRQCGAEKPLWEFVDRSKQTGERRKIHRVCAACRSERSKERYQQRRKEVLSYQKQYREKLKRERIETPVSSDQKESCGSVDDGYVRLAAEILRSEFSAYRRALEKYDGSPESIGRIRSIEREILTPYYAALTMNAIDLKRYCNDLRKKYGIDGGIEDWAG</sequence>
<organism evidence="1 2">
    <name type="scientific">Ruminococcus callidus ATCC 27760</name>
    <dbReference type="NCBI Taxonomy" id="411473"/>
    <lineage>
        <taxon>Bacteria</taxon>
        <taxon>Bacillati</taxon>
        <taxon>Bacillota</taxon>
        <taxon>Clostridia</taxon>
        <taxon>Eubacteriales</taxon>
        <taxon>Oscillospiraceae</taxon>
        <taxon>Ruminococcus</taxon>
    </lineage>
</organism>
<dbReference type="PATRIC" id="fig|411473.3.peg.756"/>
<comment type="caution">
    <text evidence="1">The sequence shown here is derived from an EMBL/GenBank/DDBJ whole genome shotgun (WGS) entry which is preliminary data.</text>
</comment>
<dbReference type="RefSeq" id="WP_021682387.1">
    <property type="nucleotide sequence ID" value="NZ_KI260415.1"/>
</dbReference>
<protein>
    <submittedName>
        <fullName evidence="1">Uncharacterized protein</fullName>
    </submittedName>
</protein>
<name>U2KWP5_9FIRM</name>
<keyword evidence="2" id="KW-1185">Reference proteome</keyword>
<dbReference type="HOGENOM" id="CLU_1617806_0_0_9"/>
<evidence type="ECO:0000313" key="2">
    <source>
        <dbReference type="Proteomes" id="UP000016662"/>
    </source>
</evidence>
<dbReference type="EMBL" id="AWVF01000108">
    <property type="protein sequence ID" value="ERJ96707.1"/>
    <property type="molecule type" value="Genomic_DNA"/>
</dbReference>
<dbReference type="STRING" id="411473.RUMCAL_00923"/>
<reference evidence="1 2" key="1">
    <citation type="submission" date="2013-07" db="EMBL/GenBank/DDBJ databases">
        <authorList>
            <person name="Weinstock G."/>
            <person name="Sodergren E."/>
            <person name="Wylie T."/>
            <person name="Fulton L."/>
            <person name="Fulton R."/>
            <person name="Fronick C."/>
            <person name="O'Laughlin M."/>
            <person name="Godfrey J."/>
            <person name="Miner T."/>
            <person name="Herter B."/>
            <person name="Appelbaum E."/>
            <person name="Cordes M."/>
            <person name="Lek S."/>
            <person name="Wollam A."/>
            <person name="Pepin K.H."/>
            <person name="Palsikar V.B."/>
            <person name="Mitreva M."/>
            <person name="Wilson R.K."/>
        </authorList>
    </citation>
    <scope>NUCLEOTIDE SEQUENCE [LARGE SCALE GENOMIC DNA]</scope>
    <source>
        <strain evidence="1 2">ATCC 27760</strain>
    </source>
</reference>
<evidence type="ECO:0000313" key="1">
    <source>
        <dbReference type="EMBL" id="ERJ96707.1"/>
    </source>
</evidence>
<proteinExistence type="predicted"/>
<gene>
    <name evidence="1" type="ORF">RUMCAL_00923</name>
</gene>